<organism evidence="2 3">
    <name type="scientific">Roseomonas gilardii</name>
    <dbReference type="NCBI Taxonomy" id="257708"/>
    <lineage>
        <taxon>Bacteria</taxon>
        <taxon>Pseudomonadati</taxon>
        <taxon>Pseudomonadota</taxon>
        <taxon>Alphaproteobacteria</taxon>
        <taxon>Acetobacterales</taxon>
        <taxon>Roseomonadaceae</taxon>
        <taxon>Roseomonas</taxon>
    </lineage>
</organism>
<dbReference type="AlphaFoldDB" id="A0A1L7ADW1"/>
<proteinExistence type="predicted"/>
<dbReference type="RefSeq" id="WP_075797876.1">
    <property type="nucleotide sequence ID" value="NZ_CP015583.1"/>
</dbReference>
<dbReference type="InterPro" id="IPR005238">
    <property type="entry name" value="ComB-like"/>
</dbReference>
<dbReference type="KEGG" id="rgi:RGI145_07495"/>
<dbReference type="EMBL" id="CP015583">
    <property type="protein sequence ID" value="APT56962.1"/>
    <property type="molecule type" value="Genomic_DNA"/>
</dbReference>
<protein>
    <recommendedName>
        <fullName evidence="1">Probable 2-phosphosulfolactate phosphatase</fullName>
    </recommendedName>
</protein>
<dbReference type="GO" id="GO:0000287">
    <property type="term" value="F:magnesium ion binding"/>
    <property type="evidence" value="ECO:0007669"/>
    <property type="project" value="InterPro"/>
</dbReference>
<dbReference type="Gene3D" id="3.90.1560.10">
    <property type="entry name" value="ComB-like"/>
    <property type="match status" value="1"/>
</dbReference>
<dbReference type="SUPFAM" id="SSF142823">
    <property type="entry name" value="ComB-like"/>
    <property type="match status" value="1"/>
</dbReference>
<gene>
    <name evidence="2" type="ORF">RGI145_07495</name>
</gene>
<dbReference type="STRING" id="257708.RGI145_07495"/>
<dbReference type="Pfam" id="PF04029">
    <property type="entry name" value="2-ph_phosp"/>
    <property type="match status" value="1"/>
</dbReference>
<sequence>MPDILCEWGMAGLLALHERVAALVIVDVLSFSTAVDIAVARGALVHPFPFQDQRAAQQEALRLGATLAYPRNAAGGQYSLSPASLATIPRGTRLLLPSPNGSRLSVAAAATRRRVPVLAGCLRNARAVAAAARRLAGRGPVGVIPAGELWPDGGLRPAVEDLLGAGAIIGHLGGEASPEAEVARDAWQAAGHRLGGMIRLCTSGQELVSRGYSGDVDLAVEEDVSATAPLLRDGAYRAA</sequence>
<reference evidence="2 3" key="1">
    <citation type="submission" date="2016-05" db="EMBL/GenBank/DDBJ databases">
        <title>Complete Genome and Methylome Analysis of Psychrotrophic Bacterial Isolates from Antarctic Lake Untersee.</title>
        <authorList>
            <person name="Fomenkov A."/>
            <person name="Akimov V.N."/>
            <person name="Vasilyeva L.V."/>
            <person name="Andersen D."/>
            <person name="Vincze T."/>
            <person name="Roberts R.J."/>
        </authorList>
    </citation>
    <scope>NUCLEOTIDE SEQUENCE [LARGE SCALE GENOMIC DNA]</scope>
    <source>
        <strain evidence="2 3">U14-5</strain>
    </source>
</reference>
<evidence type="ECO:0000256" key="1">
    <source>
        <dbReference type="ARBA" id="ARBA00021948"/>
    </source>
</evidence>
<dbReference type="Proteomes" id="UP000185494">
    <property type="component" value="Chromosome 1"/>
</dbReference>
<dbReference type="InterPro" id="IPR036702">
    <property type="entry name" value="ComB-like_sf"/>
</dbReference>
<accession>A0A1L7ADW1</accession>
<evidence type="ECO:0000313" key="3">
    <source>
        <dbReference type="Proteomes" id="UP000185494"/>
    </source>
</evidence>
<name>A0A1L7ADW1_9PROT</name>
<dbReference type="eggNOG" id="COG2045">
    <property type="taxonomic scope" value="Bacteria"/>
</dbReference>
<evidence type="ECO:0000313" key="2">
    <source>
        <dbReference type="EMBL" id="APT56962.1"/>
    </source>
</evidence>
<dbReference type="GO" id="GO:0050532">
    <property type="term" value="F:2-phosphosulfolactate phosphatase activity"/>
    <property type="evidence" value="ECO:0007669"/>
    <property type="project" value="InterPro"/>
</dbReference>